<evidence type="ECO:0008006" key="2">
    <source>
        <dbReference type="Google" id="ProtNLM"/>
    </source>
</evidence>
<dbReference type="Gene3D" id="3.40.630.30">
    <property type="match status" value="1"/>
</dbReference>
<name>X1MB99_9ZZZZ</name>
<comment type="caution">
    <text evidence="1">The sequence shown here is derived from an EMBL/GenBank/DDBJ whole genome shotgun (WGS) entry which is preliminary data.</text>
</comment>
<sequence>EARELGISTVFCLSNKPAFFEKCGFSLTDKAELPHKVWSECYRCPKFPDCDEVALVYRLEVGA</sequence>
<accession>X1MB99</accession>
<evidence type="ECO:0000313" key="1">
    <source>
        <dbReference type="EMBL" id="GAI15381.1"/>
    </source>
</evidence>
<dbReference type="AlphaFoldDB" id="X1MB99"/>
<proteinExistence type="predicted"/>
<gene>
    <name evidence="1" type="ORF">S06H3_13577</name>
</gene>
<protein>
    <recommendedName>
        <fullName evidence="2">N-acetyltransferase domain-containing protein</fullName>
    </recommendedName>
</protein>
<dbReference type="EMBL" id="BARV01006635">
    <property type="protein sequence ID" value="GAI15381.1"/>
    <property type="molecule type" value="Genomic_DNA"/>
</dbReference>
<feature type="non-terminal residue" evidence="1">
    <location>
        <position position="1"/>
    </location>
</feature>
<reference evidence="1" key="1">
    <citation type="journal article" date="2014" name="Front. Microbiol.">
        <title>High frequency of phylogenetically diverse reductive dehalogenase-homologous genes in deep subseafloor sedimentary metagenomes.</title>
        <authorList>
            <person name="Kawai M."/>
            <person name="Futagami T."/>
            <person name="Toyoda A."/>
            <person name="Takaki Y."/>
            <person name="Nishi S."/>
            <person name="Hori S."/>
            <person name="Arai W."/>
            <person name="Tsubouchi T."/>
            <person name="Morono Y."/>
            <person name="Uchiyama I."/>
            <person name="Ito T."/>
            <person name="Fujiyama A."/>
            <person name="Inagaki F."/>
            <person name="Takami H."/>
        </authorList>
    </citation>
    <scope>NUCLEOTIDE SEQUENCE</scope>
    <source>
        <strain evidence="1">Expedition CK06-06</strain>
    </source>
</reference>
<organism evidence="1">
    <name type="scientific">marine sediment metagenome</name>
    <dbReference type="NCBI Taxonomy" id="412755"/>
    <lineage>
        <taxon>unclassified sequences</taxon>
        <taxon>metagenomes</taxon>
        <taxon>ecological metagenomes</taxon>
    </lineage>
</organism>